<name>A0ABU0CY89_9BACI</name>
<sequence length="136" mass="15908">MVKGAYEYKIRNNTVCCLGFVGIYMGNDENRLGLLGAYHFFGLTFFISYNGYVFNYFLKKTTIAQKGRLAGTCFSGHRANNRCIYIDDIRLTIRRYGEIIASFLLILAYFFLKEPLTFQKYRCYVWNIWAVSEYGL</sequence>
<feature type="transmembrane region" description="Helical" evidence="1">
    <location>
        <begin position="37"/>
        <end position="58"/>
    </location>
</feature>
<keyword evidence="1" id="KW-0812">Transmembrane</keyword>
<accession>A0ABU0CY89</accession>
<keyword evidence="3" id="KW-1185">Reference proteome</keyword>
<evidence type="ECO:0000256" key="1">
    <source>
        <dbReference type="SAM" id="Phobius"/>
    </source>
</evidence>
<evidence type="ECO:0000313" key="3">
    <source>
        <dbReference type="Proteomes" id="UP001232445"/>
    </source>
</evidence>
<dbReference type="Proteomes" id="UP001232445">
    <property type="component" value="Unassembled WGS sequence"/>
</dbReference>
<feature type="transmembrane region" description="Helical" evidence="1">
    <location>
        <begin position="96"/>
        <end position="112"/>
    </location>
</feature>
<evidence type="ECO:0000313" key="2">
    <source>
        <dbReference type="EMBL" id="MDQ0341110.1"/>
    </source>
</evidence>
<comment type="caution">
    <text evidence="2">The sequence shown here is derived from an EMBL/GenBank/DDBJ whole genome shotgun (WGS) entry which is preliminary data.</text>
</comment>
<protein>
    <submittedName>
        <fullName evidence="2">Uncharacterized protein</fullName>
    </submittedName>
</protein>
<gene>
    <name evidence="2" type="ORF">J2S00_003954</name>
</gene>
<keyword evidence="1" id="KW-1133">Transmembrane helix</keyword>
<dbReference type="EMBL" id="JAUSUQ010000033">
    <property type="protein sequence ID" value="MDQ0341110.1"/>
    <property type="molecule type" value="Genomic_DNA"/>
</dbReference>
<proteinExistence type="predicted"/>
<keyword evidence="1" id="KW-0472">Membrane</keyword>
<organism evidence="2 3">
    <name type="scientific">Caldalkalibacillus uzonensis</name>
    <dbReference type="NCBI Taxonomy" id="353224"/>
    <lineage>
        <taxon>Bacteria</taxon>
        <taxon>Bacillati</taxon>
        <taxon>Bacillota</taxon>
        <taxon>Bacilli</taxon>
        <taxon>Bacillales</taxon>
        <taxon>Bacillaceae</taxon>
        <taxon>Caldalkalibacillus</taxon>
    </lineage>
</organism>
<reference evidence="2 3" key="1">
    <citation type="submission" date="2023-07" db="EMBL/GenBank/DDBJ databases">
        <title>Genomic Encyclopedia of Type Strains, Phase IV (KMG-IV): sequencing the most valuable type-strain genomes for metagenomic binning, comparative biology and taxonomic classification.</title>
        <authorList>
            <person name="Goeker M."/>
        </authorList>
    </citation>
    <scope>NUCLEOTIDE SEQUENCE [LARGE SCALE GENOMIC DNA]</scope>
    <source>
        <strain evidence="2 3">DSM 17740</strain>
    </source>
</reference>